<dbReference type="InterPro" id="IPR017850">
    <property type="entry name" value="Alkaline_phosphatase_core_sf"/>
</dbReference>
<sequence length="83" mass="9534">PGTVRDALVSQVDITPTILDYLNIHYYDDFQGVSLRPVIEENETKVHDFVYSEAAVKDGRHFSKIVNLLACRDFLAVKFFRCI</sequence>
<evidence type="ECO:0000259" key="1">
    <source>
        <dbReference type="Pfam" id="PF16347"/>
    </source>
</evidence>
<gene>
    <name evidence="2" type="ORF">S06H3_56234</name>
</gene>
<name>X1P407_9ZZZZ</name>
<dbReference type="InterPro" id="IPR032506">
    <property type="entry name" value="SGSH_C"/>
</dbReference>
<reference evidence="2" key="1">
    <citation type="journal article" date="2014" name="Front. Microbiol.">
        <title>High frequency of phylogenetically diverse reductive dehalogenase-homologous genes in deep subseafloor sedimentary metagenomes.</title>
        <authorList>
            <person name="Kawai M."/>
            <person name="Futagami T."/>
            <person name="Toyoda A."/>
            <person name="Takaki Y."/>
            <person name="Nishi S."/>
            <person name="Hori S."/>
            <person name="Arai W."/>
            <person name="Tsubouchi T."/>
            <person name="Morono Y."/>
            <person name="Uchiyama I."/>
            <person name="Ito T."/>
            <person name="Fujiyama A."/>
            <person name="Inagaki F."/>
            <person name="Takami H."/>
        </authorList>
    </citation>
    <scope>NUCLEOTIDE SEQUENCE</scope>
    <source>
        <strain evidence="2">Expedition CK06-06</strain>
    </source>
</reference>
<dbReference type="Gene3D" id="3.40.720.10">
    <property type="entry name" value="Alkaline Phosphatase, subunit A"/>
    <property type="match status" value="1"/>
</dbReference>
<organism evidence="2">
    <name type="scientific">marine sediment metagenome</name>
    <dbReference type="NCBI Taxonomy" id="412755"/>
    <lineage>
        <taxon>unclassified sequences</taxon>
        <taxon>metagenomes</taxon>
        <taxon>ecological metagenomes</taxon>
    </lineage>
</organism>
<proteinExistence type="predicted"/>
<dbReference type="EMBL" id="BARV01036155">
    <property type="protein sequence ID" value="GAI51032.1"/>
    <property type="molecule type" value="Genomic_DNA"/>
</dbReference>
<dbReference type="AlphaFoldDB" id="X1P407"/>
<evidence type="ECO:0000313" key="2">
    <source>
        <dbReference type="EMBL" id="GAI51032.1"/>
    </source>
</evidence>
<protein>
    <recommendedName>
        <fullName evidence="1">N-sulphoglucosamine sulphohydrolase C-terminal domain-containing protein</fullName>
    </recommendedName>
</protein>
<dbReference type="Pfam" id="PF16347">
    <property type="entry name" value="SGSH_C"/>
    <property type="match status" value="1"/>
</dbReference>
<feature type="non-terminal residue" evidence="2">
    <location>
        <position position="1"/>
    </location>
</feature>
<feature type="domain" description="N-sulphoglucosamine sulphohydrolase C-terminal" evidence="1">
    <location>
        <begin position="2"/>
        <end position="51"/>
    </location>
</feature>
<dbReference type="SUPFAM" id="SSF53649">
    <property type="entry name" value="Alkaline phosphatase-like"/>
    <property type="match status" value="1"/>
</dbReference>
<accession>X1P407</accession>
<comment type="caution">
    <text evidence="2">The sequence shown here is derived from an EMBL/GenBank/DDBJ whole genome shotgun (WGS) entry which is preliminary data.</text>
</comment>